<reference evidence="1" key="1">
    <citation type="submission" date="2021-08" db="EMBL/GenBank/DDBJ databases">
        <title>Novel anaerobic bacterium isolated from sea squirt in East Sea, Republic of Korea.</title>
        <authorList>
            <person name="Nguyen T.H."/>
            <person name="Li Z."/>
            <person name="Lee Y.-J."/>
            <person name="Ko J."/>
            <person name="Kim S.-G."/>
        </authorList>
    </citation>
    <scope>NUCLEOTIDE SEQUENCE</scope>
    <source>
        <strain evidence="1">KCTC 25031</strain>
    </source>
</reference>
<organism evidence="1 2">
    <name type="scientific">Halosquirtibacter laminarini</name>
    <dbReference type="NCBI Taxonomy" id="3374600"/>
    <lineage>
        <taxon>Bacteria</taxon>
        <taxon>Pseudomonadati</taxon>
        <taxon>Bacteroidota</taxon>
        <taxon>Bacteroidia</taxon>
        <taxon>Marinilabiliales</taxon>
        <taxon>Prolixibacteraceae</taxon>
        <taxon>Halosquirtibacter</taxon>
    </lineage>
</organism>
<name>A0AC61NBV5_9BACT</name>
<keyword evidence="1" id="KW-0378">Hydrolase</keyword>
<keyword evidence="2" id="KW-1185">Reference proteome</keyword>
<protein>
    <submittedName>
        <fullName evidence="1">DEAD/DEAH box helicase</fullName>
    </submittedName>
</protein>
<evidence type="ECO:0000313" key="2">
    <source>
        <dbReference type="Proteomes" id="UP000826212"/>
    </source>
</evidence>
<accession>A0AC61NBV5</accession>
<proteinExistence type="predicted"/>
<evidence type="ECO:0000313" key="1">
    <source>
        <dbReference type="EMBL" id="QZE12966.1"/>
    </source>
</evidence>
<dbReference type="EMBL" id="CP081303">
    <property type="protein sequence ID" value="QZE12966.1"/>
    <property type="molecule type" value="Genomic_DNA"/>
</dbReference>
<keyword evidence="1" id="KW-0067">ATP-binding</keyword>
<sequence length="960" mass="111876">MKNKFILLLQEHRALGLLLKPCLITQRQGAPFYTIVKPIRSHNFLDNDYEYSQVEKRIVKITESFSDDSLVKRFKQKGGLKELYEKLTSDDFREKIEPIIDRTHTQCLRLMKQNGIRLFFSKGQKYNNIYDEDEIIIHDTNNTATFLFHKTDQSIRYAIRLNCNGKEISLPHRMLKVLTKNPCSIVVGHNLYLFEDLQGKKLKPFLKKSHLDVPLTIEDEYFKTFVLNTIKCYPVEGNGFTIKHIHELPKLVFEAEQVDDKHVLVKLLFSLHDHTASLSKHESIVSYRKQHGQYIYTKCDFPEKEYLQLLNILTEKNLKVENDILHFNDAKYYTKSSFIEILHELEESCIAFDITHRFLDGSKQFFIGKRELAFSVQQDDDWFDLKGTVTFGDYQFPFTHLKKHILNNIPEFELPNGQIALIPQEWFTKFKEIFSLSEGEVDNLKIRKVHFSLIDPTYLEEKQKIKKKLEKLSNNVEIVDVPDNIQATLRNYQVDGFHWMNYLNNNGFGGCLADDMGLGKTLQCITLIASLKEKLKRESNNEVLSTNLIVLPTTLVYNWENEINKFCPSLSCFKYVGTYRPKGALLNETIQNNDVILTTYGTIRNDYEILKQYRFQYVILDEGQNIKNPHSKTYKAIEQLNSIHRLSITGTPIENTLYDLWAQLNFLNKGLLGTEAWFKKNFLTPIEKKNDEEAQAKLLKLIQPFILRRTKEEVATDLPPLSEQTRLMKMSESQAKGYEKEKSAIRNMLLEEEIAGPSKEKQAPLVILQGLMTLRQWANHPQMITGDPSMNSGKFDEVMRMLRILRTEKHKILVFSSFVKHLNLFEKAFVEEQWKYSILTGQTHQRQEIIEKFQKEEDNNIFLISLKAGGVGLNLTEADYVFILDPWWNPAAELQAINRAHRIGQTKNVFVYRFISEGTIEEKIQKLKDKKSLLAEKFIQSNNPLNGFTSNELLSLIDDL</sequence>
<keyword evidence="1" id="KW-0547">Nucleotide-binding</keyword>
<gene>
    <name evidence="1" type="ORF">K4L44_10235</name>
</gene>
<dbReference type="Proteomes" id="UP000826212">
    <property type="component" value="Chromosome"/>
</dbReference>
<keyword evidence="1" id="KW-0347">Helicase</keyword>